<feature type="non-terminal residue" evidence="1">
    <location>
        <position position="1"/>
    </location>
</feature>
<name>A0A382SBL1_9ZZZZ</name>
<protein>
    <recommendedName>
        <fullName evidence="2">Alcohol dehydrogenase-like C-terminal domain-containing protein</fullName>
    </recommendedName>
</protein>
<dbReference type="Gene3D" id="3.90.180.10">
    <property type="entry name" value="Medium-chain alcohol dehydrogenases, catalytic domain"/>
    <property type="match status" value="1"/>
</dbReference>
<dbReference type="Gene3D" id="3.40.50.720">
    <property type="entry name" value="NAD(P)-binding Rossmann-like Domain"/>
    <property type="match status" value="1"/>
</dbReference>
<gene>
    <name evidence="1" type="ORF">METZ01_LOCUS360113</name>
</gene>
<dbReference type="SUPFAM" id="SSF51735">
    <property type="entry name" value="NAD(P)-binding Rossmann-fold domains"/>
    <property type="match status" value="1"/>
</dbReference>
<dbReference type="AlphaFoldDB" id="A0A382SBL1"/>
<reference evidence="1" key="1">
    <citation type="submission" date="2018-05" db="EMBL/GenBank/DDBJ databases">
        <authorList>
            <person name="Lanie J.A."/>
            <person name="Ng W.-L."/>
            <person name="Kazmierczak K.M."/>
            <person name="Andrzejewski T.M."/>
            <person name="Davidsen T.M."/>
            <person name="Wayne K.J."/>
            <person name="Tettelin H."/>
            <person name="Glass J.I."/>
            <person name="Rusch D."/>
            <person name="Podicherti R."/>
            <person name="Tsui H.-C.T."/>
            <person name="Winkler M.E."/>
        </authorList>
    </citation>
    <scope>NUCLEOTIDE SEQUENCE</scope>
</reference>
<evidence type="ECO:0000313" key="1">
    <source>
        <dbReference type="EMBL" id="SVD07259.1"/>
    </source>
</evidence>
<accession>A0A382SBL1</accession>
<dbReference type="InterPro" id="IPR052711">
    <property type="entry name" value="Zinc_ADH-like"/>
</dbReference>
<dbReference type="EMBL" id="UINC01127861">
    <property type="protein sequence ID" value="SVD07259.1"/>
    <property type="molecule type" value="Genomic_DNA"/>
</dbReference>
<dbReference type="InterPro" id="IPR036291">
    <property type="entry name" value="NAD(P)-bd_dom_sf"/>
</dbReference>
<evidence type="ECO:0008006" key="2">
    <source>
        <dbReference type="Google" id="ProtNLM"/>
    </source>
</evidence>
<organism evidence="1">
    <name type="scientific">marine metagenome</name>
    <dbReference type="NCBI Taxonomy" id="408172"/>
    <lineage>
        <taxon>unclassified sequences</taxon>
        <taxon>metagenomes</taxon>
        <taxon>ecological metagenomes</taxon>
    </lineage>
</organism>
<dbReference type="PANTHER" id="PTHR45033:SF2">
    <property type="entry name" value="ZINC-TYPE ALCOHOL DEHYDROGENASE-LIKE PROTEIN C1773.06C"/>
    <property type="match status" value="1"/>
</dbReference>
<dbReference type="PANTHER" id="PTHR45033">
    <property type="match status" value="1"/>
</dbReference>
<proteinExistence type="predicted"/>
<sequence>ETVGEATWKDSMVALANGGRVVVFGATSGTEVTIDLASLFLHWQSIIGTTMGSREEFQDMLALTEKHQIHPVIDRAFPLAEGVEAMRYLDGASQMGNVVLDIPS</sequence>
<dbReference type="Pfam" id="PF13602">
    <property type="entry name" value="ADH_zinc_N_2"/>
    <property type="match status" value="1"/>
</dbReference>